<accession>A0AAU8MM46</accession>
<dbReference type="EMBL" id="CP159923">
    <property type="protein sequence ID" value="XCO72367.1"/>
    <property type="molecule type" value="Genomic_DNA"/>
</dbReference>
<name>A0AAU8MM46_9RICK</name>
<proteinExistence type="predicted"/>
<gene>
    <name evidence="1" type="ORF">ABS251_04275</name>
</gene>
<evidence type="ECO:0008006" key="2">
    <source>
        <dbReference type="Google" id="ProtNLM"/>
    </source>
</evidence>
<organism evidence="1">
    <name type="scientific">Wolbachia endosymbiont of Ephestia elutella</name>
    <dbReference type="NCBI Taxonomy" id="3231696"/>
    <lineage>
        <taxon>Bacteria</taxon>
        <taxon>Pseudomonadati</taxon>
        <taxon>Pseudomonadota</taxon>
        <taxon>Alphaproteobacteria</taxon>
        <taxon>Rickettsiales</taxon>
        <taxon>Anaplasmataceae</taxon>
        <taxon>Wolbachieae</taxon>
        <taxon>Wolbachia</taxon>
    </lineage>
</organism>
<evidence type="ECO:0000313" key="1">
    <source>
        <dbReference type="EMBL" id="XCO72367.1"/>
    </source>
</evidence>
<reference evidence="1" key="1">
    <citation type="submission" date="2024-06" db="EMBL/GenBank/DDBJ databases">
        <authorList>
            <person name="Al-Khalidi N."/>
            <person name="Al-Zurfi S.M."/>
            <person name="Lahuf A."/>
        </authorList>
    </citation>
    <scope>NUCLEOTIDE SEQUENCE</scope>
    <source>
        <strain evidence="1">Karbala-1</strain>
    </source>
</reference>
<sequence>MWVLEVESIKKQDKKLDTNNAEESFYEYRKSSYRTQWGMAFEQSQYLEQNKDHPRGKLLNFNIEATHYNKRIV</sequence>
<dbReference type="AlphaFoldDB" id="A0AAU8MM46"/>
<protein>
    <recommendedName>
        <fullName evidence="2">Transposase</fullName>
    </recommendedName>
</protein>